<keyword evidence="3 6" id="KW-0812">Transmembrane</keyword>
<feature type="transmembrane region" description="Helical" evidence="6">
    <location>
        <begin position="169"/>
        <end position="189"/>
    </location>
</feature>
<feature type="transmembrane region" description="Helical" evidence="6">
    <location>
        <begin position="322"/>
        <end position="343"/>
    </location>
</feature>
<keyword evidence="4 6" id="KW-1133">Transmembrane helix</keyword>
<evidence type="ECO:0000256" key="1">
    <source>
        <dbReference type="ARBA" id="ARBA00004141"/>
    </source>
</evidence>
<feature type="transmembrane region" description="Helical" evidence="6">
    <location>
        <begin position="388"/>
        <end position="409"/>
    </location>
</feature>
<feature type="transmembrane region" description="Helical" evidence="6">
    <location>
        <begin position="415"/>
        <end position="433"/>
    </location>
</feature>
<reference evidence="7" key="1">
    <citation type="journal article" date="2020" name="Stud. Mycol.">
        <title>101 Dothideomycetes genomes: a test case for predicting lifestyles and emergence of pathogens.</title>
        <authorList>
            <person name="Haridas S."/>
            <person name="Albert R."/>
            <person name="Binder M."/>
            <person name="Bloem J."/>
            <person name="Labutti K."/>
            <person name="Salamov A."/>
            <person name="Andreopoulos B."/>
            <person name="Baker S."/>
            <person name="Barry K."/>
            <person name="Bills G."/>
            <person name="Bluhm B."/>
            <person name="Cannon C."/>
            <person name="Castanera R."/>
            <person name="Culley D."/>
            <person name="Daum C."/>
            <person name="Ezra D."/>
            <person name="Gonzalez J."/>
            <person name="Henrissat B."/>
            <person name="Kuo A."/>
            <person name="Liang C."/>
            <person name="Lipzen A."/>
            <person name="Lutzoni F."/>
            <person name="Magnuson J."/>
            <person name="Mondo S."/>
            <person name="Nolan M."/>
            <person name="Ohm R."/>
            <person name="Pangilinan J."/>
            <person name="Park H.-J."/>
            <person name="Ramirez L."/>
            <person name="Alfaro M."/>
            <person name="Sun H."/>
            <person name="Tritt A."/>
            <person name="Yoshinaga Y."/>
            <person name="Zwiers L.-H."/>
            <person name="Turgeon B."/>
            <person name="Goodwin S."/>
            <person name="Spatafora J."/>
            <person name="Crous P."/>
            <person name="Grigoriev I."/>
        </authorList>
    </citation>
    <scope>NUCLEOTIDE SEQUENCE</scope>
    <source>
        <strain evidence="7">CBS 116435</strain>
    </source>
</reference>
<feature type="transmembrane region" description="Helical" evidence="6">
    <location>
        <begin position="484"/>
        <end position="503"/>
    </location>
</feature>
<evidence type="ECO:0000256" key="2">
    <source>
        <dbReference type="ARBA" id="ARBA00022448"/>
    </source>
</evidence>
<feature type="transmembrane region" description="Helical" evidence="6">
    <location>
        <begin position="77"/>
        <end position="98"/>
    </location>
</feature>
<protein>
    <submittedName>
        <fullName evidence="7">Amino acid transporter</fullName>
    </submittedName>
</protein>
<dbReference type="Pfam" id="PF13520">
    <property type="entry name" value="AA_permease_2"/>
    <property type="match status" value="1"/>
</dbReference>
<organism evidence="7 8">
    <name type="scientific">Polychaeton citri CBS 116435</name>
    <dbReference type="NCBI Taxonomy" id="1314669"/>
    <lineage>
        <taxon>Eukaryota</taxon>
        <taxon>Fungi</taxon>
        <taxon>Dikarya</taxon>
        <taxon>Ascomycota</taxon>
        <taxon>Pezizomycotina</taxon>
        <taxon>Dothideomycetes</taxon>
        <taxon>Dothideomycetidae</taxon>
        <taxon>Capnodiales</taxon>
        <taxon>Capnodiaceae</taxon>
        <taxon>Polychaeton</taxon>
    </lineage>
</organism>
<feature type="transmembrane region" description="Helical" evidence="6">
    <location>
        <begin position="278"/>
        <end position="302"/>
    </location>
</feature>
<keyword evidence="8" id="KW-1185">Reference proteome</keyword>
<evidence type="ECO:0000256" key="3">
    <source>
        <dbReference type="ARBA" id="ARBA00022692"/>
    </source>
</evidence>
<comment type="caution">
    <text evidence="7">The sequence shown here is derived from an EMBL/GenBank/DDBJ whole genome shotgun (WGS) entry which is preliminary data.</text>
</comment>
<evidence type="ECO:0000313" key="7">
    <source>
        <dbReference type="EMBL" id="KAF2718641.1"/>
    </source>
</evidence>
<dbReference type="OrthoDB" id="3257095at2759"/>
<evidence type="ECO:0000256" key="6">
    <source>
        <dbReference type="SAM" id="Phobius"/>
    </source>
</evidence>
<accession>A0A9P4Q561</accession>
<proteinExistence type="predicted"/>
<keyword evidence="2" id="KW-0813">Transport</keyword>
<gene>
    <name evidence="7" type="ORF">K431DRAFT_287520</name>
</gene>
<evidence type="ECO:0000256" key="5">
    <source>
        <dbReference type="ARBA" id="ARBA00023136"/>
    </source>
</evidence>
<dbReference type="PANTHER" id="PTHR45649:SF2">
    <property type="entry name" value="ACID PERMEASE, PUTATIVE-RELATED"/>
    <property type="match status" value="1"/>
</dbReference>
<dbReference type="EMBL" id="MU003822">
    <property type="protein sequence ID" value="KAF2718641.1"/>
    <property type="molecule type" value="Genomic_DNA"/>
</dbReference>
<dbReference type="Gene3D" id="1.20.1740.10">
    <property type="entry name" value="Amino acid/polyamine transporter I"/>
    <property type="match status" value="1"/>
</dbReference>
<feature type="transmembrane region" description="Helical" evidence="6">
    <location>
        <begin position="44"/>
        <end position="65"/>
    </location>
</feature>
<dbReference type="GO" id="GO:0016020">
    <property type="term" value="C:membrane"/>
    <property type="evidence" value="ECO:0007669"/>
    <property type="project" value="UniProtKB-SubCell"/>
</dbReference>
<name>A0A9P4Q561_9PEZI</name>
<sequence>MSSNAQKSADVELSAYGEPVKQESYNDESDMRRMGKKQDFNRNFQFLSIAAFSVVAISGWCYVPSTSTTAIANGGTGGLIIIFLSNWAGLTFVVLSLAEMSSIAPTAGGQYHWASEFAPPSIQKVVSYIAGWLSSLSWLCGTSGAMFLTGTTMQGLIVATNPSYVPQPWQGYLFVVMIASAGVLVNTVLARYLPRLEGIMFIIFTMAFMAFMVVLWVLAPRLTTTEVFQTIQKGSGWGTLGLSLLASQSAVMFLLVGSDATAHMAEETKKASVVVPKAMITSYVVNGGLGFIMTVTFCFLLVDYDNAENSPVGMIGLPFIQVFINAVGSVGGGTAMVAILCVIQTFGCINWMASNARQIFAFARDQGLPFSGWIAKVNMAGTYPVNSILFVWAFVVLISLITLGSTIAFDAIVSLQILALIFTYLVSLSCLIWRRLFGEPLPASPWTLGRFGLPINVVGICYCVYLIIFLPWPIEVPVTAENFNWAPVMFVGIMILSALYYILWARKIYKGPVFLVRPRED</sequence>
<keyword evidence="5 6" id="KW-0472">Membrane</keyword>
<evidence type="ECO:0000313" key="8">
    <source>
        <dbReference type="Proteomes" id="UP000799441"/>
    </source>
</evidence>
<feature type="transmembrane region" description="Helical" evidence="6">
    <location>
        <begin position="201"/>
        <end position="219"/>
    </location>
</feature>
<dbReference type="GO" id="GO:0022857">
    <property type="term" value="F:transmembrane transporter activity"/>
    <property type="evidence" value="ECO:0007669"/>
    <property type="project" value="InterPro"/>
</dbReference>
<feature type="transmembrane region" description="Helical" evidence="6">
    <location>
        <begin position="125"/>
        <end position="149"/>
    </location>
</feature>
<dbReference type="InterPro" id="IPR002293">
    <property type="entry name" value="AA/rel_permease1"/>
</dbReference>
<feature type="transmembrane region" description="Helical" evidence="6">
    <location>
        <begin position="239"/>
        <end position="257"/>
    </location>
</feature>
<dbReference type="PIRSF" id="PIRSF006060">
    <property type="entry name" value="AA_transporter"/>
    <property type="match status" value="1"/>
</dbReference>
<dbReference type="Proteomes" id="UP000799441">
    <property type="component" value="Unassembled WGS sequence"/>
</dbReference>
<comment type="subcellular location">
    <subcellularLocation>
        <location evidence="1">Membrane</location>
        <topology evidence="1">Multi-pass membrane protein</topology>
    </subcellularLocation>
</comment>
<feature type="transmembrane region" description="Helical" evidence="6">
    <location>
        <begin position="453"/>
        <end position="472"/>
    </location>
</feature>
<dbReference type="AlphaFoldDB" id="A0A9P4Q561"/>
<dbReference type="PANTHER" id="PTHR45649">
    <property type="entry name" value="AMINO-ACID PERMEASE BAT1"/>
    <property type="match status" value="1"/>
</dbReference>
<evidence type="ECO:0000256" key="4">
    <source>
        <dbReference type="ARBA" id="ARBA00022989"/>
    </source>
</evidence>